<evidence type="ECO:0000256" key="4">
    <source>
        <dbReference type="PROSITE-ProRule" id="PRU00221"/>
    </source>
</evidence>
<dbReference type="InterPro" id="IPR001680">
    <property type="entry name" value="WD40_rpt"/>
</dbReference>
<evidence type="ECO:0000259" key="6">
    <source>
        <dbReference type="PROSITE" id="PS50222"/>
    </source>
</evidence>
<dbReference type="SUPFAM" id="SSF47473">
    <property type="entry name" value="EF-hand"/>
    <property type="match status" value="1"/>
</dbReference>
<evidence type="ECO:0000256" key="3">
    <source>
        <dbReference type="ARBA" id="ARBA00022837"/>
    </source>
</evidence>
<feature type="repeat" description="WD" evidence="4">
    <location>
        <begin position="642"/>
        <end position="683"/>
    </location>
</feature>
<sequence>MTSLWVETLKRKYITPGEEILLDRLLYTPPGIIMPQAARETTTSSRKKKLIRPSSAAANLQSHPKYSTSLFDNGRPSTASQKSRIQEIAPLPKRPVTQAAGSRQQWKSPQVDNRLQELNNVKQPRRLTLGSVEGLAELKMMKMPSFLSTGTGPQTLKSKIEEQINIDTLEELKSAFAEADENKTGELSLNDFKSLLKQRLHLRGNKENQIDSLFMKIDWSSAGAITWDEFCTYMQLEYAEKEDSYLRAKEVAFHLPAKSVIAPNNKNPVLRITDSADNFVACSHEGAVTFWNASMDLKRKRSVITPPAKSKWITDYVIMTEFHKFIIGTGDREIQFFELSSFEPYCQISGMETVPLKLDYCGTGPDQCLILYGDSQGCINILVISSAGQCLRTWKKVPSPDQHIATVTLDSIIKNGEIEFIRWQVHNDWVQQLKYYHEIGQIISCSNHTDTALVIGCTRGSTRVDQQLKEIKESMEEKSKNRSYTGTTAIRTRLDADQSVFRVYKGVKCFSFSKDKNIIVTGGMDRIVRLWNPYVSLKPTAMLRGHNAPIFYLFIADEENRIFSISTDRCVKVWDIQDHNCLLTIRPKGHKIEGNLQACHYSSALKSLAIATDQMWASLNLKLKSDNNIKMISARPSLHADVVTHKEPVTCCKYNPSFKQVVTCSEGSVIKLWDFETGTFIFDYGEAHGDTAITCMTFDNTGRRLITGGRDGILKVWNYNNGHCLRILQKEEDNDEITDLCYVEMNRNRYIVAVGWDRRIHIYSDSVSDSNIHLVQHPNPKWSDDLKHGHQEDILAVAQCPPNLLATAGYDGEIIVWNMVSGHIFCHLRAPAPPDYEDQSLDGDLSINAMVFMRKRAADKEREKESATLIASGPRAHIHFWNVFQGGSLKAQFSACKTKGAMISALALDKDNITLYSGDSFGFVYVWDIEGYCVDGPADKPPDVLKSWRGHIDSITCMDLVEEHKVLLTASNDCTVRMWNVEGDYIGTFGQPDTWNLYNPSTYQHPMVPSDVLFDPMSLPTHPLIKENTNIRSILMDDDFGSSDKADKPKRTPTPPQFGFQNKQQQEFYVNDEQIASQLKDLGDAIKDETLTEEEEKKYKGKWLRHEKTKIKPIEGGGPSDYRQLKWSSIKERPRPPTPKCLYKKKDDPFDFDWD</sequence>
<keyword evidence="2" id="KW-0677">Repeat</keyword>
<feature type="region of interest" description="Disordered" evidence="5">
    <location>
        <begin position="1037"/>
        <end position="1062"/>
    </location>
</feature>
<evidence type="ECO:0000313" key="8">
    <source>
        <dbReference type="Proteomes" id="UP001217089"/>
    </source>
</evidence>
<dbReference type="SUPFAM" id="SSF50978">
    <property type="entry name" value="WD40 repeat-like"/>
    <property type="match status" value="2"/>
</dbReference>
<dbReference type="InterPro" id="IPR002048">
    <property type="entry name" value="EF_hand_dom"/>
</dbReference>
<feature type="repeat" description="WD" evidence="4">
    <location>
        <begin position="787"/>
        <end position="819"/>
    </location>
</feature>
<feature type="repeat" description="WD" evidence="4">
    <location>
        <begin position="693"/>
        <end position="727"/>
    </location>
</feature>
<dbReference type="Proteomes" id="UP001217089">
    <property type="component" value="Unassembled WGS sequence"/>
</dbReference>
<name>A0ABQ9DX13_TEGGR</name>
<dbReference type="InterPro" id="IPR036322">
    <property type="entry name" value="WD40_repeat_dom_sf"/>
</dbReference>
<feature type="repeat" description="WD" evidence="4">
    <location>
        <begin position="948"/>
        <end position="982"/>
    </location>
</feature>
<dbReference type="EMBL" id="JARBDR010000923">
    <property type="protein sequence ID" value="KAJ8297801.1"/>
    <property type="molecule type" value="Genomic_DNA"/>
</dbReference>
<dbReference type="SMART" id="SM00320">
    <property type="entry name" value="WD40"/>
    <property type="match status" value="8"/>
</dbReference>
<feature type="domain" description="EF-hand" evidence="6">
    <location>
        <begin position="167"/>
        <end position="202"/>
    </location>
</feature>
<dbReference type="Gene3D" id="1.10.238.10">
    <property type="entry name" value="EF-hand"/>
    <property type="match status" value="1"/>
</dbReference>
<dbReference type="PANTHER" id="PTHR44324:SF4">
    <property type="entry name" value="WD40 REPEAT DOMAIN 95"/>
    <property type="match status" value="1"/>
</dbReference>
<dbReference type="PROSITE" id="PS00678">
    <property type="entry name" value="WD_REPEATS_1"/>
    <property type="match status" value="3"/>
</dbReference>
<dbReference type="PROSITE" id="PS50294">
    <property type="entry name" value="WD_REPEATS_REGION"/>
    <property type="match status" value="4"/>
</dbReference>
<feature type="region of interest" description="Disordered" evidence="5">
    <location>
        <begin position="1110"/>
        <end position="1155"/>
    </location>
</feature>
<dbReference type="InterPro" id="IPR019775">
    <property type="entry name" value="WD40_repeat_CS"/>
</dbReference>
<dbReference type="Gene3D" id="2.130.10.10">
    <property type="entry name" value="YVTN repeat-like/Quinoprotein amine dehydrogenase"/>
    <property type="match status" value="3"/>
</dbReference>
<dbReference type="InterPro" id="IPR015943">
    <property type="entry name" value="WD40/YVTN_repeat-like_dom_sf"/>
</dbReference>
<feature type="repeat" description="WD" evidence="4">
    <location>
        <begin position="543"/>
        <end position="584"/>
    </location>
</feature>
<dbReference type="PROSITE" id="PS50082">
    <property type="entry name" value="WD_REPEATS_2"/>
    <property type="match status" value="6"/>
</dbReference>
<feature type="domain" description="EF-hand" evidence="6">
    <location>
        <begin position="205"/>
        <end position="240"/>
    </location>
</feature>
<feature type="region of interest" description="Disordered" evidence="5">
    <location>
        <begin position="38"/>
        <end position="119"/>
    </location>
</feature>
<dbReference type="InterPro" id="IPR051242">
    <property type="entry name" value="WD-EF-hand_domain"/>
</dbReference>
<feature type="compositionally biased region" description="Polar residues" evidence="5">
    <location>
        <begin position="56"/>
        <end position="83"/>
    </location>
</feature>
<protein>
    <recommendedName>
        <fullName evidence="6">EF-hand domain-containing protein</fullName>
    </recommendedName>
</protein>
<evidence type="ECO:0000256" key="1">
    <source>
        <dbReference type="ARBA" id="ARBA00022574"/>
    </source>
</evidence>
<accession>A0ABQ9DX13</accession>
<reference evidence="7 8" key="1">
    <citation type="submission" date="2022-12" db="EMBL/GenBank/DDBJ databases">
        <title>Chromosome-level genome of Tegillarca granosa.</title>
        <authorList>
            <person name="Kim J."/>
        </authorList>
    </citation>
    <scope>NUCLEOTIDE SEQUENCE [LARGE SCALE GENOMIC DNA]</scope>
    <source>
        <strain evidence="7">Teg-2019</strain>
        <tissue evidence="7">Adductor muscle</tissue>
    </source>
</reference>
<feature type="compositionally biased region" description="Polar residues" evidence="5">
    <location>
        <begin position="99"/>
        <end position="119"/>
    </location>
</feature>
<gene>
    <name evidence="7" type="ORF">KUTeg_024332</name>
</gene>
<feature type="repeat" description="WD" evidence="4">
    <location>
        <begin position="507"/>
        <end position="532"/>
    </location>
</feature>
<comment type="caution">
    <text evidence="7">The sequence shown here is derived from an EMBL/GenBank/DDBJ whole genome shotgun (WGS) entry which is preliminary data.</text>
</comment>
<dbReference type="Pfam" id="PF00400">
    <property type="entry name" value="WD40"/>
    <property type="match status" value="6"/>
</dbReference>
<dbReference type="SMART" id="SM00054">
    <property type="entry name" value="EFh"/>
    <property type="match status" value="2"/>
</dbReference>
<dbReference type="Pfam" id="PF13499">
    <property type="entry name" value="EF-hand_7"/>
    <property type="match status" value="1"/>
</dbReference>
<keyword evidence="8" id="KW-1185">Reference proteome</keyword>
<keyword evidence="1 4" id="KW-0853">WD repeat</keyword>
<dbReference type="InterPro" id="IPR011992">
    <property type="entry name" value="EF-hand-dom_pair"/>
</dbReference>
<evidence type="ECO:0000313" key="7">
    <source>
        <dbReference type="EMBL" id="KAJ8297801.1"/>
    </source>
</evidence>
<keyword evidence="3" id="KW-0106">Calcium</keyword>
<proteinExistence type="predicted"/>
<dbReference type="PANTHER" id="PTHR44324">
    <property type="entry name" value="WD40 REPEAT DOMAIN 95"/>
    <property type="match status" value="1"/>
</dbReference>
<dbReference type="PROSITE" id="PS50222">
    <property type="entry name" value="EF_HAND_2"/>
    <property type="match status" value="2"/>
</dbReference>
<organism evidence="7 8">
    <name type="scientific">Tegillarca granosa</name>
    <name type="common">Malaysian cockle</name>
    <name type="synonym">Anadara granosa</name>
    <dbReference type="NCBI Taxonomy" id="220873"/>
    <lineage>
        <taxon>Eukaryota</taxon>
        <taxon>Metazoa</taxon>
        <taxon>Spiralia</taxon>
        <taxon>Lophotrochozoa</taxon>
        <taxon>Mollusca</taxon>
        <taxon>Bivalvia</taxon>
        <taxon>Autobranchia</taxon>
        <taxon>Pteriomorphia</taxon>
        <taxon>Arcoida</taxon>
        <taxon>Arcoidea</taxon>
        <taxon>Arcidae</taxon>
        <taxon>Tegillarca</taxon>
    </lineage>
</organism>
<evidence type="ECO:0000256" key="5">
    <source>
        <dbReference type="SAM" id="MobiDB-lite"/>
    </source>
</evidence>
<dbReference type="InterPro" id="IPR018247">
    <property type="entry name" value="EF_Hand_1_Ca_BS"/>
</dbReference>
<evidence type="ECO:0000256" key="2">
    <source>
        <dbReference type="ARBA" id="ARBA00022737"/>
    </source>
</evidence>
<dbReference type="PROSITE" id="PS00018">
    <property type="entry name" value="EF_HAND_1"/>
    <property type="match status" value="1"/>
</dbReference>